<proteinExistence type="predicted"/>
<organism evidence="2 3">
    <name type="scientific">Solanum commersonii</name>
    <name type="common">Commerson's wild potato</name>
    <name type="synonym">Commerson's nightshade</name>
    <dbReference type="NCBI Taxonomy" id="4109"/>
    <lineage>
        <taxon>Eukaryota</taxon>
        <taxon>Viridiplantae</taxon>
        <taxon>Streptophyta</taxon>
        <taxon>Embryophyta</taxon>
        <taxon>Tracheophyta</taxon>
        <taxon>Spermatophyta</taxon>
        <taxon>Magnoliopsida</taxon>
        <taxon>eudicotyledons</taxon>
        <taxon>Gunneridae</taxon>
        <taxon>Pentapetalae</taxon>
        <taxon>asterids</taxon>
        <taxon>lamiids</taxon>
        <taxon>Solanales</taxon>
        <taxon>Solanaceae</taxon>
        <taxon>Solanoideae</taxon>
        <taxon>Solaneae</taxon>
        <taxon>Solanum</taxon>
    </lineage>
</organism>
<keyword evidence="1" id="KW-0812">Transmembrane</keyword>
<reference evidence="2 3" key="1">
    <citation type="submission" date="2020-09" db="EMBL/GenBank/DDBJ databases">
        <title>De no assembly of potato wild relative species, Solanum commersonii.</title>
        <authorList>
            <person name="Cho K."/>
        </authorList>
    </citation>
    <scope>NUCLEOTIDE SEQUENCE [LARGE SCALE GENOMIC DNA]</scope>
    <source>
        <strain evidence="2">LZ3.2</strain>
        <tissue evidence="2">Leaf</tissue>
    </source>
</reference>
<dbReference type="EMBL" id="JACXVP010000010">
    <property type="protein sequence ID" value="KAG5579753.1"/>
    <property type="molecule type" value="Genomic_DNA"/>
</dbReference>
<evidence type="ECO:0000256" key="1">
    <source>
        <dbReference type="SAM" id="Phobius"/>
    </source>
</evidence>
<accession>A0A9J5WVC4</accession>
<comment type="caution">
    <text evidence="2">The sequence shown here is derived from an EMBL/GenBank/DDBJ whole genome shotgun (WGS) entry which is preliminary data.</text>
</comment>
<sequence>MHTSSQVAFEDNCFSFVGGILVTPFIWYAASSTLSASATCITSNNLFSSSMKFFGSSVILEPVKLGGFILKSSRILEVSTTSCRLSLVHNMIGRNFT</sequence>
<name>A0A9J5WVC4_SOLCO</name>
<gene>
    <name evidence="2" type="ORF">H5410_050380</name>
</gene>
<keyword evidence="1" id="KW-1133">Transmembrane helix</keyword>
<feature type="transmembrane region" description="Helical" evidence="1">
    <location>
        <begin position="12"/>
        <end position="30"/>
    </location>
</feature>
<dbReference type="AlphaFoldDB" id="A0A9J5WVC4"/>
<keyword evidence="1" id="KW-0472">Membrane</keyword>
<keyword evidence="3" id="KW-1185">Reference proteome</keyword>
<evidence type="ECO:0000313" key="2">
    <source>
        <dbReference type="EMBL" id="KAG5579753.1"/>
    </source>
</evidence>
<protein>
    <submittedName>
        <fullName evidence="2">Uncharacterized protein</fullName>
    </submittedName>
</protein>
<dbReference type="Proteomes" id="UP000824120">
    <property type="component" value="Chromosome 10"/>
</dbReference>
<evidence type="ECO:0000313" key="3">
    <source>
        <dbReference type="Proteomes" id="UP000824120"/>
    </source>
</evidence>